<sequence>MNREILIKKIQALLHDPPEKALILGKVNHEEMASNLMRIIEESASITNETKDADHIASASDRINFPKDIEAKADFSKEPVIVHPLSGKEFKIPPSATSAITGIDYKRVMDAVEEAIKEIAAKYDLESGYLSLWAELYEIIREKESGKSALGQLWELLPADTRIPDHSIWEHRRVASAIAGALPEPSLLLFSIGPVQDFIATARKTQDLWSGSYMLSYISWTAMKAISEEMGPDSIIFPDLMDQPFCNLWLIERGLKFIEKPYREPLSSPTLPNRALAILPKDNAEQIARRAEDAVRRVFAEICLAVKEEIENSLSELKNDTVWKEIWNRQTGDFLQVYWSILPIGKKSEYKGFIDTYKTFLGDDHLKYFEKLLKEYETKGFCPNIGTVYGQLYKFLEKAHGSRKTIRDFSQQSEPHYKCTICGMREPVHPEQHNNQNCEEHGALVRFWKERLRSEFQDIKPSERLCAVCLTKRFACRHYFNKKKGFGINTSYPSTSTMSTAAFKLRIIEKSDLNDLLIKAHSYTQRIHALVGDTAQGEALPMVWGACRGKKLCEAFAKLEGDWLYEESLDEKALYKEYGKGKSEEEFKQIFKGVKDAFYEFKEVLEEKERELKANFGSPSKYYAIIQMDGDNMGKWVSGENAPEIEKILHPAMREQLKDDANWRELLNQKRPLNPSLHIATSKALRDFSLKIVREIVERDHLGKLIYAGGDDVLAFVSLKDLPAVMRCLRAYFSGSLVYDEAGGVKIDFQHGSGFVPIDEKGNPLSLKTSKNPSGFLYSMGTSATASMGVSIVHHSYDLSKALQEARDTEKKAKGAYGRNAFCISLDKRSGGAETFGAKWYYENDGYFEGIPVLEKLVDAFDKGISPKFAYDFKAELFGLQALPVDEAVYCEVRRLAIRHKNKDFQKEKVEEISTDLLRLKKNGISLEEISSLLNIATFLARRENQ</sequence>
<name>A0A1V4AR86_9BACT</name>
<protein>
    <submittedName>
        <fullName evidence="4">Type III-B CRISPR-associated protein Cas10/Cmr2</fullName>
    </submittedName>
</protein>
<dbReference type="InterPro" id="IPR054767">
    <property type="entry name" value="Cas10-Cmr2_palm2"/>
</dbReference>
<evidence type="ECO:0000259" key="3">
    <source>
        <dbReference type="PROSITE" id="PS50887"/>
    </source>
</evidence>
<gene>
    <name evidence="4" type="ORF">AYP45_13370</name>
</gene>
<organism evidence="4 5">
    <name type="scientific">Candidatus Brocadia carolinensis</name>
    <dbReference type="NCBI Taxonomy" id="1004156"/>
    <lineage>
        <taxon>Bacteria</taxon>
        <taxon>Pseudomonadati</taxon>
        <taxon>Planctomycetota</taxon>
        <taxon>Candidatus Brocadiia</taxon>
        <taxon>Candidatus Brocadiales</taxon>
        <taxon>Candidatus Brocadiaceae</taxon>
        <taxon>Candidatus Brocadia</taxon>
    </lineage>
</organism>
<dbReference type="InterPro" id="IPR000160">
    <property type="entry name" value="GGDEF_dom"/>
</dbReference>
<dbReference type="EMBL" id="AYTS01000126">
    <property type="protein sequence ID" value="OOP55637.1"/>
    <property type="molecule type" value="Genomic_DNA"/>
</dbReference>
<dbReference type="InterPro" id="IPR038242">
    <property type="entry name" value="Cmr2_N"/>
</dbReference>
<proteinExistence type="predicted"/>
<keyword evidence="1" id="KW-0547">Nucleotide-binding</keyword>
<dbReference type="InterPro" id="IPR024615">
    <property type="entry name" value="CRISPR-assoc_Cmr2_N"/>
</dbReference>
<dbReference type="AlphaFoldDB" id="A0A1V4AR86"/>
<dbReference type="PROSITE" id="PS50887">
    <property type="entry name" value="GGDEF"/>
    <property type="match status" value="1"/>
</dbReference>
<dbReference type="Gene3D" id="3.30.70.270">
    <property type="match status" value="1"/>
</dbReference>
<dbReference type="NCBIfam" id="TIGR02577">
    <property type="entry name" value="cas_TM1794_Cmr2"/>
    <property type="match status" value="1"/>
</dbReference>
<dbReference type="CDD" id="cd09679">
    <property type="entry name" value="Cas10_III"/>
    <property type="match status" value="1"/>
</dbReference>
<dbReference type="STRING" id="1004156.AYP45_13370"/>
<dbReference type="Pfam" id="PF12469">
    <property type="entry name" value="Cmr2_N"/>
    <property type="match status" value="1"/>
</dbReference>
<evidence type="ECO:0000313" key="4">
    <source>
        <dbReference type="EMBL" id="OOP55637.1"/>
    </source>
</evidence>
<dbReference type="InterPro" id="IPR043128">
    <property type="entry name" value="Rev_trsase/Diguanyl_cyclase"/>
</dbReference>
<evidence type="ECO:0000256" key="1">
    <source>
        <dbReference type="ARBA" id="ARBA00022741"/>
    </source>
</evidence>
<keyword evidence="2" id="KW-0051">Antiviral defense</keyword>
<evidence type="ECO:0000256" key="2">
    <source>
        <dbReference type="ARBA" id="ARBA00023118"/>
    </source>
</evidence>
<dbReference type="Pfam" id="PF22335">
    <property type="entry name" value="Cas10-Cmr2_palm2"/>
    <property type="match status" value="1"/>
</dbReference>
<dbReference type="Proteomes" id="UP000189681">
    <property type="component" value="Unassembled WGS sequence"/>
</dbReference>
<reference evidence="4 5" key="1">
    <citation type="journal article" date="2017" name="Water Res.">
        <title>Discovery and metagenomic analysis of an anammox bacterial enrichment related to Candidatus "Brocadia caroliniensis" in a full-scale glycerol-fed nitritation-denitritation separate centrate treatment process.</title>
        <authorList>
            <person name="Park H."/>
            <person name="Brotto A.C."/>
            <person name="van Loosdrecht M.C."/>
            <person name="Chandran K."/>
        </authorList>
    </citation>
    <scope>NUCLEOTIDE SEQUENCE [LARGE SCALE GENOMIC DNA]</scope>
    <source>
        <strain evidence="4">26THWARD</strain>
    </source>
</reference>
<evidence type="ECO:0000313" key="5">
    <source>
        <dbReference type="Proteomes" id="UP000189681"/>
    </source>
</evidence>
<dbReference type="Gene3D" id="3.30.70.2220">
    <property type="entry name" value="CRISPR-Cas system, Cmr2 subunit, D1 domain, cysteine cluster"/>
    <property type="match status" value="1"/>
</dbReference>
<accession>A0A1V4AR86</accession>
<dbReference type="InterPro" id="IPR013407">
    <property type="entry name" value="CRISPR-assoc_prot_Cmr2"/>
</dbReference>
<comment type="caution">
    <text evidence="4">The sequence shown here is derived from an EMBL/GenBank/DDBJ whole genome shotgun (WGS) entry which is preliminary data.</text>
</comment>
<feature type="domain" description="GGDEF" evidence="3">
    <location>
        <begin position="621"/>
        <end position="827"/>
    </location>
</feature>
<dbReference type="GO" id="GO:0000166">
    <property type="term" value="F:nucleotide binding"/>
    <property type="evidence" value="ECO:0007669"/>
    <property type="project" value="UniProtKB-KW"/>
</dbReference>
<dbReference type="GO" id="GO:0051607">
    <property type="term" value="P:defense response to virus"/>
    <property type="evidence" value="ECO:0007669"/>
    <property type="project" value="UniProtKB-KW"/>
</dbReference>